<evidence type="ECO:0000256" key="3">
    <source>
        <dbReference type="ARBA" id="ARBA00023027"/>
    </source>
</evidence>
<reference evidence="7 8" key="1">
    <citation type="submission" date="2019-08" db="EMBL/GenBank/DDBJ databases">
        <title>Amphibian skin-associated Pigmentiphaga: genome sequence and occurrence across geography and hosts.</title>
        <authorList>
            <person name="Bletz M.C."/>
            <person name="Bunk B."/>
            <person name="Sproeer C."/>
            <person name="Biwer P."/>
            <person name="Reiter S."/>
            <person name="Rabemananjara F.C.E."/>
            <person name="Schulz S."/>
            <person name="Overmann J."/>
            <person name="Vences M."/>
        </authorList>
    </citation>
    <scope>NUCLEOTIDE SEQUENCE [LARGE SCALE GENOMIC DNA]</scope>
    <source>
        <strain evidence="7 8">Mada1488</strain>
    </source>
</reference>
<dbReference type="Gene3D" id="3.40.50.720">
    <property type="entry name" value="NAD(P)-binding Rossmann-like Domain"/>
    <property type="match status" value="2"/>
</dbReference>
<dbReference type="GO" id="GO:0030267">
    <property type="term" value="F:glyoxylate reductase (NADPH) activity"/>
    <property type="evidence" value="ECO:0007669"/>
    <property type="project" value="TreeGrafter"/>
</dbReference>
<evidence type="ECO:0000313" key="7">
    <source>
        <dbReference type="EMBL" id="QEI09214.1"/>
    </source>
</evidence>
<dbReference type="GO" id="GO:0016618">
    <property type="term" value="F:hydroxypyruvate reductase [NAD(P)H] activity"/>
    <property type="evidence" value="ECO:0007669"/>
    <property type="project" value="TreeGrafter"/>
</dbReference>
<dbReference type="InterPro" id="IPR006139">
    <property type="entry name" value="D-isomer_2_OHA_DH_cat_dom"/>
</dbReference>
<evidence type="ECO:0000256" key="4">
    <source>
        <dbReference type="RuleBase" id="RU003719"/>
    </source>
</evidence>
<name>A0A5C0B552_9BURK</name>
<dbReference type="Pfam" id="PF00389">
    <property type="entry name" value="2-Hacid_dh"/>
    <property type="match status" value="1"/>
</dbReference>
<keyword evidence="3" id="KW-0520">NAD</keyword>
<keyword evidence="2 4" id="KW-0560">Oxidoreductase</keyword>
<dbReference type="Pfam" id="PF02826">
    <property type="entry name" value="2-Hacid_dh_C"/>
    <property type="match status" value="1"/>
</dbReference>
<dbReference type="GO" id="GO:0051287">
    <property type="term" value="F:NAD binding"/>
    <property type="evidence" value="ECO:0007669"/>
    <property type="project" value="InterPro"/>
</dbReference>
<gene>
    <name evidence="7" type="ORF">FXN63_09325</name>
</gene>
<dbReference type="Proteomes" id="UP000325161">
    <property type="component" value="Chromosome"/>
</dbReference>
<accession>A0A5C0B552</accession>
<evidence type="ECO:0000259" key="6">
    <source>
        <dbReference type="Pfam" id="PF02826"/>
    </source>
</evidence>
<dbReference type="InterPro" id="IPR036291">
    <property type="entry name" value="NAD(P)-bd_dom_sf"/>
</dbReference>
<dbReference type="OrthoDB" id="9805416at2"/>
<dbReference type="PANTHER" id="PTHR10996:SF178">
    <property type="entry name" value="2-HYDROXYACID DEHYDROGENASE YGL185C-RELATED"/>
    <property type="match status" value="1"/>
</dbReference>
<evidence type="ECO:0000313" key="8">
    <source>
        <dbReference type="Proteomes" id="UP000325161"/>
    </source>
</evidence>
<dbReference type="PANTHER" id="PTHR10996">
    <property type="entry name" value="2-HYDROXYACID DEHYDROGENASE-RELATED"/>
    <property type="match status" value="1"/>
</dbReference>
<proteinExistence type="inferred from homology"/>
<dbReference type="SUPFAM" id="SSF52283">
    <property type="entry name" value="Formate/glycerate dehydrogenase catalytic domain-like"/>
    <property type="match status" value="1"/>
</dbReference>
<dbReference type="GO" id="GO:0005829">
    <property type="term" value="C:cytosol"/>
    <property type="evidence" value="ECO:0007669"/>
    <property type="project" value="TreeGrafter"/>
</dbReference>
<dbReference type="FunFam" id="3.40.50.720:FF:000213">
    <property type="entry name" value="Putative 2-hydroxyacid dehydrogenase"/>
    <property type="match status" value="1"/>
</dbReference>
<keyword evidence="8" id="KW-1185">Reference proteome</keyword>
<organism evidence="7 8">
    <name type="scientific">Pigmentiphaga aceris</name>
    <dbReference type="NCBI Taxonomy" id="1940612"/>
    <lineage>
        <taxon>Bacteria</taxon>
        <taxon>Pseudomonadati</taxon>
        <taxon>Pseudomonadota</taxon>
        <taxon>Betaproteobacteria</taxon>
        <taxon>Burkholderiales</taxon>
        <taxon>Alcaligenaceae</taxon>
        <taxon>Pigmentiphaga</taxon>
    </lineage>
</organism>
<protein>
    <submittedName>
        <fullName evidence="7">2-hydroxyacid dehydrogenase</fullName>
    </submittedName>
</protein>
<evidence type="ECO:0000259" key="5">
    <source>
        <dbReference type="Pfam" id="PF00389"/>
    </source>
</evidence>
<dbReference type="CDD" id="cd12156">
    <property type="entry name" value="HPPR"/>
    <property type="match status" value="1"/>
</dbReference>
<evidence type="ECO:0000256" key="1">
    <source>
        <dbReference type="ARBA" id="ARBA00022857"/>
    </source>
</evidence>
<feature type="domain" description="D-isomer specific 2-hydroxyacid dehydrogenase NAD-binding" evidence="6">
    <location>
        <begin position="114"/>
        <end position="286"/>
    </location>
</feature>
<sequence>MTNADAGKPEIILVEAMMPQVESALDAAYVVHRAFKEDDKDAFLARVGANVRAVVTGGGSGMKASWFDALPKLGLIAINGVGTDAVDLVQAKARGVRVTTTPGVLTDDVADIGMGLILSTLRKLAQGDRFVRAGQWGKRPFPLGSKVTGKKLGIFGMGQIGGAIAKRAAGFDMPVAYSNRKPVEGSSHQFFASLTELAAWSDILVIAASASPATRGVVNAEVMDALGPQGVLVNVGRGAIIDEPELMKALATGRIAGAGLDVFTNEPNVPAELFPLDNVVLLPHQASATLETRLAMGDLVVRNVQAFFAGEEVLTPVV</sequence>
<dbReference type="InterPro" id="IPR006140">
    <property type="entry name" value="D-isomer_DH_NAD-bd"/>
</dbReference>
<feature type="domain" description="D-isomer specific 2-hydroxyacid dehydrogenase catalytic" evidence="5">
    <location>
        <begin position="14"/>
        <end position="317"/>
    </location>
</feature>
<dbReference type="SUPFAM" id="SSF51735">
    <property type="entry name" value="NAD(P)-binding Rossmann-fold domains"/>
    <property type="match status" value="1"/>
</dbReference>
<dbReference type="InterPro" id="IPR050223">
    <property type="entry name" value="D-isomer_2-hydroxyacid_DH"/>
</dbReference>
<comment type="similarity">
    <text evidence="4">Belongs to the D-isomer specific 2-hydroxyacid dehydrogenase family.</text>
</comment>
<dbReference type="KEGG" id="pacr:FXN63_09325"/>
<evidence type="ECO:0000256" key="2">
    <source>
        <dbReference type="ARBA" id="ARBA00023002"/>
    </source>
</evidence>
<keyword evidence="1" id="KW-0521">NADP</keyword>
<dbReference type="EMBL" id="CP043046">
    <property type="protein sequence ID" value="QEI09214.1"/>
    <property type="molecule type" value="Genomic_DNA"/>
</dbReference>
<dbReference type="AlphaFoldDB" id="A0A5C0B552"/>